<organism evidence="1 2">
    <name type="scientific">Mucilaginibacter terrae</name>
    <dbReference type="NCBI Taxonomy" id="1955052"/>
    <lineage>
        <taxon>Bacteria</taxon>
        <taxon>Pseudomonadati</taxon>
        <taxon>Bacteroidota</taxon>
        <taxon>Sphingobacteriia</taxon>
        <taxon>Sphingobacteriales</taxon>
        <taxon>Sphingobacteriaceae</taxon>
        <taxon>Mucilaginibacter</taxon>
    </lineage>
</organism>
<proteinExistence type="predicted"/>
<evidence type="ECO:0000313" key="2">
    <source>
        <dbReference type="Proteomes" id="UP001258315"/>
    </source>
</evidence>
<accession>A0ABU3GTU0</accession>
<evidence type="ECO:0000313" key="1">
    <source>
        <dbReference type="EMBL" id="MDT3403179.1"/>
    </source>
</evidence>
<reference evidence="2" key="1">
    <citation type="submission" date="2023-07" db="EMBL/GenBank/DDBJ databases">
        <title>Functional and genomic diversity of the sorghum phyllosphere microbiome.</title>
        <authorList>
            <person name="Shade A."/>
        </authorList>
    </citation>
    <scope>NUCLEOTIDE SEQUENCE [LARGE SCALE GENOMIC DNA]</scope>
    <source>
        <strain evidence="2">SORGH_AS_0422</strain>
    </source>
</reference>
<sequence>MKIVHTTGPVNTQHLKAFLENNLNTRFKENRHMDMDLEYVDTENGLEIKLPELYDSFLFEIHLVNGNELHVAKSEHFVNDVNALTIEEILNSLLLDYSNKENNV</sequence>
<dbReference type="Proteomes" id="UP001258315">
    <property type="component" value="Unassembled WGS sequence"/>
</dbReference>
<comment type="caution">
    <text evidence="1">The sequence shown here is derived from an EMBL/GenBank/DDBJ whole genome shotgun (WGS) entry which is preliminary data.</text>
</comment>
<dbReference type="EMBL" id="JAVLVU010000001">
    <property type="protein sequence ID" value="MDT3403179.1"/>
    <property type="molecule type" value="Genomic_DNA"/>
</dbReference>
<keyword evidence="2" id="KW-1185">Reference proteome</keyword>
<gene>
    <name evidence="1" type="ORF">QE417_002251</name>
</gene>
<name>A0ABU3GTU0_9SPHI</name>
<protein>
    <recommendedName>
        <fullName evidence="3">DUF3630 family protein</fullName>
    </recommendedName>
</protein>
<dbReference type="RefSeq" id="WP_311949973.1">
    <property type="nucleotide sequence ID" value="NZ_JAVLVU010000001.1"/>
</dbReference>
<evidence type="ECO:0008006" key="3">
    <source>
        <dbReference type="Google" id="ProtNLM"/>
    </source>
</evidence>